<dbReference type="PANTHER" id="PTHR30204:SF82">
    <property type="entry name" value="TRANSCRIPTIONAL REGULATOR, MERR FAMILY"/>
    <property type="match status" value="1"/>
</dbReference>
<proteinExistence type="predicted"/>
<name>A0A8J8MML0_9FIRM</name>
<organism evidence="4 5">
    <name type="scientific">Vallitalea pronyensis</name>
    <dbReference type="NCBI Taxonomy" id="1348613"/>
    <lineage>
        <taxon>Bacteria</taxon>
        <taxon>Bacillati</taxon>
        <taxon>Bacillota</taxon>
        <taxon>Clostridia</taxon>
        <taxon>Lachnospirales</taxon>
        <taxon>Vallitaleaceae</taxon>
        <taxon>Vallitalea</taxon>
    </lineage>
</organism>
<keyword evidence="1" id="KW-0238">DNA-binding</keyword>
<evidence type="ECO:0000259" key="3">
    <source>
        <dbReference type="PROSITE" id="PS50937"/>
    </source>
</evidence>
<evidence type="ECO:0000313" key="5">
    <source>
        <dbReference type="Proteomes" id="UP000683246"/>
    </source>
</evidence>
<dbReference type="InterPro" id="IPR009061">
    <property type="entry name" value="DNA-bd_dom_put_sf"/>
</dbReference>
<reference evidence="4" key="1">
    <citation type="submission" date="2020-07" db="EMBL/GenBank/DDBJ databases">
        <title>Vallitalea pronyensis genome.</title>
        <authorList>
            <person name="Postec A."/>
        </authorList>
    </citation>
    <scope>NUCLEOTIDE SEQUENCE</scope>
    <source>
        <strain evidence="4">FatNI3</strain>
    </source>
</reference>
<gene>
    <name evidence="4" type="ORF">HZI73_18960</name>
</gene>
<feature type="domain" description="HTH merR-type" evidence="3">
    <location>
        <begin position="8"/>
        <end position="77"/>
    </location>
</feature>
<dbReference type="Proteomes" id="UP000683246">
    <property type="component" value="Chromosome"/>
</dbReference>
<evidence type="ECO:0000256" key="1">
    <source>
        <dbReference type="ARBA" id="ARBA00023125"/>
    </source>
</evidence>
<evidence type="ECO:0000313" key="4">
    <source>
        <dbReference type="EMBL" id="QUI24244.1"/>
    </source>
</evidence>
<dbReference type="PROSITE" id="PS50937">
    <property type="entry name" value="HTH_MERR_2"/>
    <property type="match status" value="1"/>
</dbReference>
<dbReference type="GO" id="GO:0003677">
    <property type="term" value="F:DNA binding"/>
    <property type="evidence" value="ECO:0007669"/>
    <property type="project" value="UniProtKB-KW"/>
</dbReference>
<dbReference type="SMART" id="SM00422">
    <property type="entry name" value="HTH_MERR"/>
    <property type="match status" value="1"/>
</dbReference>
<feature type="coiled-coil region" evidence="2">
    <location>
        <begin position="98"/>
        <end position="125"/>
    </location>
</feature>
<dbReference type="InterPro" id="IPR000551">
    <property type="entry name" value="MerR-type_HTH_dom"/>
</dbReference>
<dbReference type="RefSeq" id="WP_212694938.1">
    <property type="nucleotide sequence ID" value="NZ_CP058649.1"/>
</dbReference>
<dbReference type="AlphaFoldDB" id="A0A8J8MML0"/>
<protein>
    <submittedName>
        <fullName evidence="4">MerR family transcriptional regulator</fullName>
    </submittedName>
</protein>
<dbReference type="CDD" id="cd01109">
    <property type="entry name" value="HTH_YyaN"/>
    <property type="match status" value="1"/>
</dbReference>
<dbReference type="EMBL" id="CP058649">
    <property type="protein sequence ID" value="QUI24244.1"/>
    <property type="molecule type" value="Genomic_DNA"/>
</dbReference>
<accession>A0A8J8MML0</accession>
<dbReference type="SUPFAM" id="SSF46955">
    <property type="entry name" value="Putative DNA-binding domain"/>
    <property type="match status" value="1"/>
</dbReference>
<dbReference type="InterPro" id="IPR047057">
    <property type="entry name" value="MerR_fam"/>
</dbReference>
<dbReference type="PANTHER" id="PTHR30204">
    <property type="entry name" value="REDOX-CYCLING DRUG-SENSING TRANSCRIPTIONAL ACTIVATOR SOXR"/>
    <property type="match status" value="1"/>
</dbReference>
<dbReference type="PRINTS" id="PR00040">
    <property type="entry name" value="HTHMERR"/>
</dbReference>
<keyword evidence="2" id="KW-0175">Coiled coil</keyword>
<keyword evidence="5" id="KW-1185">Reference proteome</keyword>
<dbReference type="KEGG" id="vpy:HZI73_18960"/>
<sequence length="127" mass="14884">MMEGESMGYTIGQTAEKVGLSTYTLRYYEKEGLIPIIHRNASGIRMYNDDDLFWIDFVRCLKDTGMSLAGIREIISLSMKGQSRFNSTRKKEILLEHRKQVMQHIEELQKSLEKIDNKIRHLEKEMV</sequence>
<dbReference type="Gene3D" id="1.10.1660.10">
    <property type="match status" value="1"/>
</dbReference>
<evidence type="ECO:0000256" key="2">
    <source>
        <dbReference type="SAM" id="Coils"/>
    </source>
</evidence>
<dbReference type="Pfam" id="PF13411">
    <property type="entry name" value="MerR_1"/>
    <property type="match status" value="1"/>
</dbReference>
<dbReference type="GO" id="GO:0003700">
    <property type="term" value="F:DNA-binding transcription factor activity"/>
    <property type="evidence" value="ECO:0007669"/>
    <property type="project" value="InterPro"/>
</dbReference>